<dbReference type="Pfam" id="PF03795">
    <property type="entry name" value="YCII"/>
    <property type="match status" value="2"/>
</dbReference>
<evidence type="ECO:0000313" key="3">
    <source>
        <dbReference type="EMBL" id="GEM36891.1"/>
    </source>
</evidence>
<dbReference type="InterPro" id="IPR005545">
    <property type="entry name" value="YCII"/>
</dbReference>
<comment type="similarity">
    <text evidence="1">Belongs to the YciI family.</text>
</comment>
<keyword evidence="4" id="KW-1185">Reference proteome</keyword>
<dbReference type="PANTHER" id="PTHR35174">
    <property type="entry name" value="BLL7171 PROTEIN-RELATED"/>
    <property type="match status" value="1"/>
</dbReference>
<dbReference type="Gene3D" id="3.30.70.1060">
    <property type="entry name" value="Dimeric alpha+beta barrel"/>
    <property type="match status" value="2"/>
</dbReference>
<reference evidence="3 4" key="1">
    <citation type="submission" date="2019-07" db="EMBL/GenBank/DDBJ databases">
        <title>Whole genome shotgun sequence of Nocardia ninae NBRC 108245.</title>
        <authorList>
            <person name="Hosoyama A."/>
            <person name="Uohara A."/>
            <person name="Ohji S."/>
            <person name="Ichikawa N."/>
        </authorList>
    </citation>
    <scope>NUCLEOTIDE SEQUENCE [LARGE SCALE GENOMIC DNA]</scope>
    <source>
        <strain evidence="3 4">NBRC 108245</strain>
    </source>
</reference>
<evidence type="ECO:0000313" key="4">
    <source>
        <dbReference type="Proteomes" id="UP000321424"/>
    </source>
</evidence>
<dbReference type="PANTHER" id="PTHR35174:SF3">
    <property type="entry name" value="BLL7171 PROTEIN"/>
    <property type="match status" value="1"/>
</dbReference>
<evidence type="ECO:0000259" key="2">
    <source>
        <dbReference type="Pfam" id="PF03795"/>
    </source>
</evidence>
<feature type="domain" description="YCII-related" evidence="2">
    <location>
        <begin position="169"/>
        <end position="232"/>
    </location>
</feature>
<dbReference type="InterPro" id="IPR011008">
    <property type="entry name" value="Dimeric_a/b-barrel"/>
</dbReference>
<gene>
    <name evidence="3" type="ORF">NN4_14100</name>
</gene>
<name>A0A511M8K9_9NOCA</name>
<protein>
    <submittedName>
        <fullName evidence="3">Transcription initiation protein</fullName>
    </submittedName>
</protein>
<feature type="domain" description="YCII-related" evidence="2">
    <location>
        <begin position="43"/>
        <end position="114"/>
    </location>
</feature>
<accession>A0A511M8K9</accession>
<proteinExistence type="inferred from homology"/>
<comment type="caution">
    <text evidence="3">The sequence shown here is derived from an EMBL/GenBank/DDBJ whole genome shotgun (WGS) entry which is preliminary data.</text>
</comment>
<dbReference type="Proteomes" id="UP000321424">
    <property type="component" value="Unassembled WGS sequence"/>
</dbReference>
<dbReference type="OrthoDB" id="668782at2"/>
<dbReference type="EMBL" id="BJXA01000006">
    <property type="protein sequence ID" value="GEM36891.1"/>
    <property type="molecule type" value="Genomic_DNA"/>
</dbReference>
<sequence>MHYFATIVSSESDPANKPGTPEFAAGVEKYAAFQEQAAAAIAGGAPLFPVDTAINVRRDGDQLLVTDGPFTEQSEVVGGFYVFDCPDLDTAVELAGRIPTAARGSVEVRPMAMWTPHEQPGADWWTALLWESDVIEPDTPEWAAAVAEHERFGEQVGDVIRGGGALRPPATAVTVRMRDGQLLRTDGPYTEGAEIVDGVYVFTATGPAQAVEIAAEIPRGAKGRTEVRRIVDVGF</sequence>
<organism evidence="3 4">
    <name type="scientific">Nocardia ninae NBRC 108245</name>
    <dbReference type="NCBI Taxonomy" id="1210091"/>
    <lineage>
        <taxon>Bacteria</taxon>
        <taxon>Bacillati</taxon>
        <taxon>Actinomycetota</taxon>
        <taxon>Actinomycetes</taxon>
        <taxon>Mycobacteriales</taxon>
        <taxon>Nocardiaceae</taxon>
        <taxon>Nocardia</taxon>
    </lineage>
</organism>
<dbReference type="AlphaFoldDB" id="A0A511M8K9"/>
<dbReference type="SUPFAM" id="SSF54909">
    <property type="entry name" value="Dimeric alpha+beta barrel"/>
    <property type="match status" value="2"/>
</dbReference>
<evidence type="ECO:0000256" key="1">
    <source>
        <dbReference type="ARBA" id="ARBA00007689"/>
    </source>
</evidence>